<feature type="region of interest" description="Disordered" evidence="3">
    <location>
        <begin position="248"/>
        <end position="432"/>
    </location>
</feature>
<dbReference type="PANTHER" id="PTHR19879">
    <property type="entry name" value="TRANSCRIPTION INITIATION FACTOR TFIID"/>
    <property type="match status" value="1"/>
</dbReference>
<evidence type="ECO:0000256" key="2">
    <source>
        <dbReference type="ARBA" id="ARBA00023242"/>
    </source>
</evidence>
<comment type="caution">
    <text evidence="5">The sequence shown here is derived from an EMBL/GenBank/DDBJ whole genome shotgun (WGS) entry which is preliminary data.</text>
</comment>
<protein>
    <recommendedName>
        <fullName evidence="4">TFIID subunit TAF5 NTD2 domain-containing protein</fullName>
    </recommendedName>
</protein>
<feature type="region of interest" description="Disordered" evidence="3">
    <location>
        <begin position="1"/>
        <end position="73"/>
    </location>
</feature>
<feature type="compositionally biased region" description="Basic and acidic residues" evidence="3">
    <location>
        <begin position="132"/>
        <end position="142"/>
    </location>
</feature>
<feature type="compositionally biased region" description="Basic and acidic residues" evidence="3">
    <location>
        <begin position="358"/>
        <end position="376"/>
    </location>
</feature>
<feature type="compositionally biased region" description="Basic and acidic residues" evidence="3">
    <location>
        <begin position="54"/>
        <end position="73"/>
    </location>
</feature>
<dbReference type="CDD" id="cd08044">
    <property type="entry name" value="TAF5_NTD2"/>
    <property type="match status" value="1"/>
</dbReference>
<reference evidence="5 6" key="1">
    <citation type="submission" date="2019-03" db="EMBL/GenBank/DDBJ databases">
        <title>Sequencing 25 genomes of Wallemia mellicola.</title>
        <authorList>
            <person name="Gostincar C."/>
        </authorList>
    </citation>
    <scope>NUCLEOTIDE SEQUENCE [LARGE SCALE GENOMIC DNA]</scope>
    <source>
        <strain evidence="5 6">EXF-1274</strain>
    </source>
</reference>
<feature type="region of interest" description="Disordered" evidence="3">
    <location>
        <begin position="761"/>
        <end position="813"/>
    </location>
</feature>
<proteinExistence type="predicted"/>
<comment type="subcellular location">
    <subcellularLocation>
        <location evidence="1">Nucleus</location>
    </subcellularLocation>
</comment>
<dbReference type="SUPFAM" id="SSF160897">
    <property type="entry name" value="Taf5 N-terminal domain-like"/>
    <property type="match status" value="1"/>
</dbReference>
<evidence type="ECO:0000256" key="1">
    <source>
        <dbReference type="ARBA" id="ARBA00004123"/>
    </source>
</evidence>
<dbReference type="Proteomes" id="UP000309601">
    <property type="component" value="Unassembled WGS sequence"/>
</dbReference>
<gene>
    <name evidence="5" type="ORF">E3Q02_00457</name>
</gene>
<organism evidence="5 6">
    <name type="scientific">Wallemia mellicola</name>
    <dbReference type="NCBI Taxonomy" id="1708541"/>
    <lineage>
        <taxon>Eukaryota</taxon>
        <taxon>Fungi</taxon>
        <taxon>Dikarya</taxon>
        <taxon>Basidiomycota</taxon>
        <taxon>Wallemiomycotina</taxon>
        <taxon>Wallemiomycetes</taxon>
        <taxon>Wallemiales</taxon>
        <taxon>Wallemiaceae</taxon>
        <taxon>Wallemia</taxon>
    </lineage>
</organism>
<name>A0AB38N1Q0_9BASI</name>
<dbReference type="GO" id="GO:0016251">
    <property type="term" value="F:RNA polymerase II general transcription initiation factor activity"/>
    <property type="evidence" value="ECO:0007669"/>
    <property type="project" value="TreeGrafter"/>
</dbReference>
<sequence>MSDLVPHDPYFREWHKNKNSSSNSADSEVVDKPAPEGVAPDAKKVYEQEPISQAERETVEKSIKKEVSDEKDTGAIAGVAAAGAATVAGAAGVAVAAHSADDKKGDEPVKSDEPVTTAQPEPAAAPESTVVPEKEDKSEEKITAFAEESPAPTPAKEEPKEVPVETAQPAKEAPELSEFSKAATPALPKGVANLKDDGPRKPEGISTPAGEHVPIYPGDTPDTPDISGKPNPVTVTVPLETVELADTKDSHIPVLEEGGHQHHIEQAEKAEEAAPKEENSDIQSKDKLPKEAHNAATWTTLPAPEEVPTPLRLSQRSPDTPLAPSLEPSPNASEEQLKQAQSQTEKKEEVAPAAAPADKPKEDKILPPKTPEKAKFQQDQNSHLETPEPATTASLSPGNTSIHSAANLPGGYQQTPEKSKKQEEQEQSSSKSRCLISEWIFQSLNMTNLDYLRRKGFTGAEEALKHDLTAQGLPAKSDSHVQSLEELAAASASALKKKEGEEAPSGPSKDGVMNELVNIASNGQLGKQTVDRLLLTDPTERERGYRDLDRWVEGSLDVYRPQLRPILFPIFVHTYLDLISLSFQKSARAMLHRHAHSLIPYHGDIIAHLGSLTLPAHVKSDPLAIRWRSQKYIVRLGKAAWNLLLGWLSDALVGGPGGSSTGGTAESKGRALMLKIVNERLRVDVVESATKISQEMIEESTGLISDLTITYPTVPGQRMAIAQSAQSFNNIIGELKLGLPPLDDGLRAEVDHQVAVTDNLNREEGMEIDQQTPAVQPAQSQQQSEQGAQSQSGEANTNQEAAAAGEIRDKLQT</sequence>
<feature type="region of interest" description="Disordered" evidence="3">
    <location>
        <begin position="492"/>
        <end position="512"/>
    </location>
</feature>
<keyword evidence="2" id="KW-0539">Nucleus</keyword>
<feature type="compositionally biased region" description="Basic and acidic residues" evidence="3">
    <location>
        <begin position="99"/>
        <end position="113"/>
    </location>
</feature>
<evidence type="ECO:0000313" key="5">
    <source>
        <dbReference type="EMBL" id="TIC70596.1"/>
    </source>
</evidence>
<evidence type="ECO:0000259" key="4">
    <source>
        <dbReference type="Pfam" id="PF04494"/>
    </source>
</evidence>
<dbReference type="Pfam" id="PF04494">
    <property type="entry name" value="TFIID_NTD2"/>
    <property type="match status" value="1"/>
</dbReference>
<feature type="compositionally biased region" description="Basic and acidic residues" evidence="3">
    <location>
        <begin position="194"/>
        <end position="203"/>
    </location>
</feature>
<feature type="compositionally biased region" description="Low complexity" evidence="3">
    <location>
        <begin position="114"/>
        <end position="129"/>
    </location>
</feature>
<dbReference type="GO" id="GO:0005669">
    <property type="term" value="C:transcription factor TFIID complex"/>
    <property type="evidence" value="ECO:0007669"/>
    <property type="project" value="TreeGrafter"/>
</dbReference>
<feature type="compositionally biased region" description="Basic and acidic residues" evidence="3">
    <location>
        <begin position="257"/>
        <end position="293"/>
    </location>
</feature>
<accession>A0AB38N1Q0</accession>
<evidence type="ECO:0000313" key="6">
    <source>
        <dbReference type="Proteomes" id="UP000309601"/>
    </source>
</evidence>
<evidence type="ECO:0000256" key="3">
    <source>
        <dbReference type="SAM" id="MobiDB-lite"/>
    </source>
</evidence>
<feature type="compositionally biased region" description="Low complexity" evidence="3">
    <location>
        <begin position="770"/>
        <end position="795"/>
    </location>
</feature>
<feature type="compositionally biased region" description="Polar residues" evidence="3">
    <location>
        <begin position="328"/>
        <end position="343"/>
    </location>
</feature>
<feature type="domain" description="TFIID subunit TAF5 NTD2" evidence="4">
    <location>
        <begin position="537"/>
        <end position="650"/>
    </location>
</feature>
<dbReference type="AlphaFoldDB" id="A0AB38N1Q0"/>
<dbReference type="InterPro" id="IPR007582">
    <property type="entry name" value="TFIID_NTD2"/>
</dbReference>
<feature type="region of interest" description="Disordered" evidence="3">
    <location>
        <begin position="89"/>
        <end position="233"/>
    </location>
</feature>
<dbReference type="InterPro" id="IPR037264">
    <property type="entry name" value="TFIID_NTD2_sf"/>
</dbReference>
<feature type="compositionally biased region" description="Polar residues" evidence="3">
    <location>
        <begin position="377"/>
        <end position="404"/>
    </location>
</feature>
<dbReference type="Gene3D" id="1.25.40.500">
    <property type="entry name" value="TFIID subunit TAF5, NTD2 domain"/>
    <property type="match status" value="1"/>
</dbReference>
<dbReference type="EMBL" id="SPRW01000003">
    <property type="protein sequence ID" value="TIC70596.1"/>
    <property type="molecule type" value="Genomic_DNA"/>
</dbReference>
<dbReference type="GO" id="GO:0006367">
    <property type="term" value="P:transcription initiation at RNA polymerase II promoter"/>
    <property type="evidence" value="ECO:0007669"/>
    <property type="project" value="TreeGrafter"/>
</dbReference>
<dbReference type="PANTHER" id="PTHR19879:SF1">
    <property type="entry name" value="CANNONBALL-RELATED"/>
    <property type="match status" value="1"/>
</dbReference>
<feature type="compositionally biased region" description="Basic and acidic residues" evidence="3">
    <location>
        <begin position="1"/>
        <end position="16"/>
    </location>
</feature>